<dbReference type="InterPro" id="IPR001498">
    <property type="entry name" value="Impact_N"/>
</dbReference>
<reference evidence="4" key="1">
    <citation type="journal article" date="2020" name="Stud. Mycol.">
        <title>101 Dothideomycetes genomes: a test case for predicting lifestyles and emergence of pathogens.</title>
        <authorList>
            <person name="Haridas S."/>
            <person name="Albert R."/>
            <person name="Binder M."/>
            <person name="Bloem J."/>
            <person name="Labutti K."/>
            <person name="Salamov A."/>
            <person name="Andreopoulos B."/>
            <person name="Baker S."/>
            <person name="Barry K."/>
            <person name="Bills G."/>
            <person name="Bluhm B."/>
            <person name="Cannon C."/>
            <person name="Castanera R."/>
            <person name="Culley D."/>
            <person name="Daum C."/>
            <person name="Ezra D."/>
            <person name="Gonzalez J."/>
            <person name="Henrissat B."/>
            <person name="Kuo A."/>
            <person name="Liang C."/>
            <person name="Lipzen A."/>
            <person name="Lutzoni F."/>
            <person name="Magnuson J."/>
            <person name="Mondo S."/>
            <person name="Nolan M."/>
            <person name="Ohm R."/>
            <person name="Pangilinan J."/>
            <person name="Park H.-J."/>
            <person name="Ramirez L."/>
            <person name="Alfaro M."/>
            <person name="Sun H."/>
            <person name="Tritt A."/>
            <person name="Yoshinaga Y."/>
            <person name="Zwiers L.-H."/>
            <person name="Turgeon B."/>
            <person name="Goodwin S."/>
            <person name="Spatafora J."/>
            <person name="Crous P."/>
            <person name="Grigoriev I."/>
        </authorList>
    </citation>
    <scope>NUCLEOTIDE SEQUENCE</scope>
    <source>
        <strain evidence="4">CBS 133067</strain>
    </source>
</reference>
<dbReference type="SUPFAM" id="SSF54211">
    <property type="entry name" value="Ribosomal protein S5 domain 2-like"/>
    <property type="match status" value="1"/>
</dbReference>
<keyword evidence="4" id="KW-0687">Ribonucleoprotein</keyword>
<dbReference type="Gene3D" id="3.30.230.30">
    <property type="entry name" value="Impact, N-terminal domain"/>
    <property type="match status" value="1"/>
</dbReference>
<dbReference type="Pfam" id="PF01205">
    <property type="entry name" value="Impact_N"/>
    <property type="match status" value="1"/>
</dbReference>
<dbReference type="GO" id="GO:0006446">
    <property type="term" value="P:regulation of translational initiation"/>
    <property type="evidence" value="ECO:0007669"/>
    <property type="project" value="TreeGrafter"/>
</dbReference>
<dbReference type="InterPro" id="IPR036956">
    <property type="entry name" value="Impact_N_sf"/>
</dbReference>
<keyword evidence="4" id="KW-0689">Ribosomal protein</keyword>
<dbReference type="GO" id="GO:0140469">
    <property type="term" value="P:GCN2-mediated signaling"/>
    <property type="evidence" value="ECO:0007669"/>
    <property type="project" value="TreeGrafter"/>
</dbReference>
<dbReference type="AlphaFoldDB" id="A0A9P4I611"/>
<feature type="domain" description="Impact N-terminal" evidence="3">
    <location>
        <begin position="30"/>
        <end position="134"/>
    </location>
</feature>
<name>A0A9P4I611_9PEZI</name>
<gene>
    <name evidence="4" type="ORF">NA57DRAFT_47720</name>
</gene>
<evidence type="ECO:0000313" key="5">
    <source>
        <dbReference type="Proteomes" id="UP000799772"/>
    </source>
</evidence>
<dbReference type="Proteomes" id="UP000799772">
    <property type="component" value="Unassembled WGS sequence"/>
</dbReference>
<keyword evidence="5" id="KW-1185">Reference proteome</keyword>
<dbReference type="GO" id="GO:0005840">
    <property type="term" value="C:ribosome"/>
    <property type="evidence" value="ECO:0007669"/>
    <property type="project" value="UniProtKB-KW"/>
</dbReference>
<sequence length="266" mass="29518">MSLKRRANTTGPRDDLGSEQLYISSSIEDRSSTFIAHFSPSVPAKRLQAHPEFKSASHRIAAWRTPSKQLSLRPERLFDTGYDDDGESWAGKRLEKVLDEMKVEGAVVVARWYGGILLGPVRFNHIENCAREAIKKYLDENRSSARNDGPIVKRAKVVEDVRTKEVLVQTLNERDESIQVLRGLLKEKQNAAQKLEPSGQEQSTQSSPAKPSYEKMASEQLLKLEKARDATIGFLLKQIDTAEGELSRGKPSSPSAAKVVDSSGDG</sequence>
<dbReference type="EMBL" id="ML978136">
    <property type="protein sequence ID" value="KAF2093817.1"/>
    <property type="molecule type" value="Genomic_DNA"/>
</dbReference>
<dbReference type="InterPro" id="IPR023582">
    <property type="entry name" value="Impact"/>
</dbReference>
<comment type="caution">
    <text evidence="4">The sequence shown here is derived from an EMBL/GenBank/DDBJ whole genome shotgun (WGS) entry which is preliminary data.</text>
</comment>
<evidence type="ECO:0000313" key="4">
    <source>
        <dbReference type="EMBL" id="KAF2093817.1"/>
    </source>
</evidence>
<dbReference type="PANTHER" id="PTHR16301:SF26">
    <property type="entry name" value="IMPACT FAMILY MEMBER C14C8.09C"/>
    <property type="match status" value="1"/>
</dbReference>
<feature type="compositionally biased region" description="Polar residues" evidence="2">
    <location>
        <begin position="199"/>
        <end position="209"/>
    </location>
</feature>
<comment type="similarity">
    <text evidence="1">Belongs to the IMPACT family.</text>
</comment>
<feature type="region of interest" description="Disordered" evidence="2">
    <location>
        <begin position="243"/>
        <end position="266"/>
    </location>
</feature>
<protein>
    <submittedName>
        <fullName evidence="4">Ribosomal protein S5 domain 2-like protein</fullName>
    </submittedName>
</protein>
<dbReference type="OrthoDB" id="69641at2759"/>
<organism evidence="4 5">
    <name type="scientific">Rhizodiscina lignyota</name>
    <dbReference type="NCBI Taxonomy" id="1504668"/>
    <lineage>
        <taxon>Eukaryota</taxon>
        <taxon>Fungi</taxon>
        <taxon>Dikarya</taxon>
        <taxon>Ascomycota</taxon>
        <taxon>Pezizomycotina</taxon>
        <taxon>Dothideomycetes</taxon>
        <taxon>Pleosporomycetidae</taxon>
        <taxon>Aulographales</taxon>
        <taxon>Rhizodiscinaceae</taxon>
        <taxon>Rhizodiscina</taxon>
    </lineage>
</organism>
<evidence type="ECO:0000256" key="1">
    <source>
        <dbReference type="ARBA" id="ARBA00007665"/>
    </source>
</evidence>
<dbReference type="PANTHER" id="PTHR16301">
    <property type="entry name" value="IMPACT-RELATED"/>
    <property type="match status" value="1"/>
</dbReference>
<dbReference type="GO" id="GO:0005737">
    <property type="term" value="C:cytoplasm"/>
    <property type="evidence" value="ECO:0007669"/>
    <property type="project" value="TreeGrafter"/>
</dbReference>
<evidence type="ECO:0000256" key="2">
    <source>
        <dbReference type="SAM" id="MobiDB-lite"/>
    </source>
</evidence>
<evidence type="ECO:0000259" key="3">
    <source>
        <dbReference type="Pfam" id="PF01205"/>
    </source>
</evidence>
<dbReference type="InterPro" id="IPR020568">
    <property type="entry name" value="Ribosomal_Su5_D2-typ_SF"/>
</dbReference>
<accession>A0A9P4I611</accession>
<feature type="region of interest" description="Disordered" evidence="2">
    <location>
        <begin position="190"/>
        <end position="220"/>
    </location>
</feature>
<proteinExistence type="inferred from homology"/>